<evidence type="ECO:0000313" key="3">
    <source>
        <dbReference type="Proteomes" id="UP001079657"/>
    </source>
</evidence>
<reference evidence="2" key="1">
    <citation type="submission" date="2022-12" db="EMBL/GenBank/DDBJ databases">
        <authorList>
            <person name="Wang J."/>
        </authorList>
    </citation>
    <scope>NUCLEOTIDE SEQUENCE</scope>
    <source>
        <strain evidence="2">HY-42-06</strain>
    </source>
</reference>
<dbReference type="PANTHER" id="PTHR41309:SF2">
    <property type="entry name" value="MEMBRANE PROTEIN"/>
    <property type="match status" value="1"/>
</dbReference>
<evidence type="ECO:0000313" key="2">
    <source>
        <dbReference type="EMBL" id="MCY6370886.1"/>
    </source>
</evidence>
<dbReference type="Pfam" id="PF13346">
    <property type="entry name" value="ABC2_membrane_5"/>
    <property type="match status" value="1"/>
</dbReference>
<keyword evidence="1" id="KW-0472">Membrane</keyword>
<gene>
    <name evidence="2" type="ORF">OXH55_09605</name>
</gene>
<dbReference type="InterPro" id="IPR025699">
    <property type="entry name" value="ABC2_memb-like"/>
</dbReference>
<organism evidence="2 3">
    <name type="scientific">Clostridium ganghwense</name>
    <dbReference type="NCBI Taxonomy" id="312089"/>
    <lineage>
        <taxon>Bacteria</taxon>
        <taxon>Bacillati</taxon>
        <taxon>Bacillota</taxon>
        <taxon>Clostridia</taxon>
        <taxon>Eubacteriales</taxon>
        <taxon>Clostridiaceae</taxon>
        <taxon>Clostridium</taxon>
    </lineage>
</organism>
<dbReference type="Proteomes" id="UP001079657">
    <property type="component" value="Unassembled WGS sequence"/>
</dbReference>
<name>A0ABT4CRN8_9CLOT</name>
<accession>A0ABT4CRN8</accession>
<proteinExistence type="predicted"/>
<feature type="transmembrane region" description="Helical" evidence="1">
    <location>
        <begin position="16"/>
        <end position="33"/>
    </location>
</feature>
<sequence length="219" mass="25165">MFNLILKDVTVTKKTNIILVVYAVILSVIGLKMPEASGFLYIMSIFMIAYITILTANSYDEKYKFHISLNSLPINKKDIVLSKYLSLVVYVIFYSMVVILLTNILYSLGFKSSGRAATIWDLIVSFNILGIFYSIYYPLYYKFEGSKLRIFSFILYILVIVSPGYVVKLIKTTNGQHILYLLSKINNINTLHLSFFVVVLIIMFISIQISTKIYSNKEF</sequence>
<keyword evidence="1" id="KW-0812">Transmembrane</keyword>
<dbReference type="PANTHER" id="PTHR41309">
    <property type="entry name" value="MEMBRANE PROTEIN-RELATED"/>
    <property type="match status" value="1"/>
</dbReference>
<feature type="transmembrane region" description="Helical" evidence="1">
    <location>
        <begin position="80"/>
        <end position="106"/>
    </location>
</feature>
<dbReference type="RefSeq" id="WP_268049729.1">
    <property type="nucleotide sequence ID" value="NZ_JAPQES010000003.1"/>
</dbReference>
<comment type="caution">
    <text evidence="2">The sequence shown here is derived from an EMBL/GenBank/DDBJ whole genome shotgun (WGS) entry which is preliminary data.</text>
</comment>
<keyword evidence="3" id="KW-1185">Reference proteome</keyword>
<evidence type="ECO:0000256" key="1">
    <source>
        <dbReference type="SAM" id="Phobius"/>
    </source>
</evidence>
<feature type="transmembrane region" description="Helical" evidence="1">
    <location>
        <begin position="190"/>
        <end position="209"/>
    </location>
</feature>
<feature type="transmembrane region" description="Helical" evidence="1">
    <location>
        <begin position="118"/>
        <end position="136"/>
    </location>
</feature>
<dbReference type="EMBL" id="JAPQES010000003">
    <property type="protein sequence ID" value="MCY6370886.1"/>
    <property type="molecule type" value="Genomic_DNA"/>
</dbReference>
<feature type="transmembrane region" description="Helical" evidence="1">
    <location>
        <begin position="148"/>
        <end position="170"/>
    </location>
</feature>
<feature type="transmembrane region" description="Helical" evidence="1">
    <location>
        <begin position="39"/>
        <end position="59"/>
    </location>
</feature>
<protein>
    <submittedName>
        <fullName evidence="2">ABC-2 transporter permease</fullName>
    </submittedName>
</protein>
<keyword evidence="1" id="KW-1133">Transmembrane helix</keyword>